<dbReference type="Proteomes" id="UP001530315">
    <property type="component" value="Unassembled WGS sequence"/>
</dbReference>
<dbReference type="AlphaFoldDB" id="A0ABD3Q1I2"/>
<comment type="caution">
    <text evidence="3">The sequence shown here is derived from an EMBL/GenBank/DDBJ whole genome shotgun (WGS) entry which is preliminary data.</text>
</comment>
<feature type="domain" description="Helicase-associated" evidence="2">
    <location>
        <begin position="224"/>
        <end position="287"/>
    </location>
</feature>
<protein>
    <recommendedName>
        <fullName evidence="2">Helicase-associated domain-containing protein</fullName>
    </recommendedName>
</protein>
<reference evidence="3 4" key="1">
    <citation type="submission" date="2024-10" db="EMBL/GenBank/DDBJ databases">
        <title>Updated reference genomes for cyclostephanoid diatoms.</title>
        <authorList>
            <person name="Roberts W.R."/>
            <person name="Alverson A.J."/>
        </authorList>
    </citation>
    <scope>NUCLEOTIDE SEQUENCE [LARGE SCALE GENOMIC DNA]</scope>
    <source>
        <strain evidence="3 4">AJA276-08</strain>
    </source>
</reference>
<evidence type="ECO:0000313" key="4">
    <source>
        <dbReference type="Proteomes" id="UP001530315"/>
    </source>
</evidence>
<keyword evidence="4" id="KW-1185">Reference proteome</keyword>
<dbReference type="Gene3D" id="6.10.140.530">
    <property type="match status" value="3"/>
</dbReference>
<feature type="domain" description="Helicase-associated" evidence="2">
    <location>
        <begin position="46"/>
        <end position="112"/>
    </location>
</feature>
<dbReference type="EMBL" id="JALLAZ020000506">
    <property type="protein sequence ID" value="KAL3793724.1"/>
    <property type="molecule type" value="Genomic_DNA"/>
</dbReference>
<organism evidence="3 4">
    <name type="scientific">Stephanodiscus triporus</name>
    <dbReference type="NCBI Taxonomy" id="2934178"/>
    <lineage>
        <taxon>Eukaryota</taxon>
        <taxon>Sar</taxon>
        <taxon>Stramenopiles</taxon>
        <taxon>Ochrophyta</taxon>
        <taxon>Bacillariophyta</taxon>
        <taxon>Coscinodiscophyceae</taxon>
        <taxon>Thalassiosirophycidae</taxon>
        <taxon>Stephanodiscales</taxon>
        <taxon>Stephanodiscaceae</taxon>
        <taxon>Stephanodiscus</taxon>
    </lineage>
</organism>
<dbReference type="InterPro" id="IPR005114">
    <property type="entry name" value="Helicase_assoc"/>
</dbReference>
<proteinExistence type="predicted"/>
<evidence type="ECO:0000256" key="1">
    <source>
        <dbReference type="SAM" id="MobiDB-lite"/>
    </source>
</evidence>
<gene>
    <name evidence="3" type="ORF">ACHAW5_008071</name>
</gene>
<accession>A0ABD3Q1I2</accession>
<name>A0ABD3Q1I2_9STRA</name>
<evidence type="ECO:0000313" key="3">
    <source>
        <dbReference type="EMBL" id="KAL3793724.1"/>
    </source>
</evidence>
<feature type="compositionally biased region" description="Basic and acidic residues" evidence="1">
    <location>
        <begin position="406"/>
        <end position="415"/>
    </location>
</feature>
<feature type="region of interest" description="Disordered" evidence="1">
    <location>
        <begin position="399"/>
        <end position="474"/>
    </location>
</feature>
<feature type="domain" description="Helicase-associated" evidence="2">
    <location>
        <begin position="148"/>
        <end position="217"/>
    </location>
</feature>
<dbReference type="Pfam" id="PF03457">
    <property type="entry name" value="HA"/>
    <property type="match status" value="3"/>
</dbReference>
<sequence>MPTKSYHGVDHELHVQAEEPTVAVGRQEVIQAQESNQPTKENRIRLKWEERVAQLRAFRAKHGHVDVPRTYTKDPTLGTFVCNQRQTYKRMNEGKGPSMDRLRVHQLNELGFKWVLKHKDQPALVESDNEDSDLDRKQAAKAPKPKPLAWEAGMQQLRAFQLLNGNLDIPHIYAADQPLGNFVKSIRQSYKNIQKGQYNLNKLLNDERIVELNSMGFKLQVRQREPWEQRFEELKKHVKRHGNCEVPKDTPLGVWILNQRSQFKLMLARKKTSLSQQRINSLNSIGFDWRVNLKDGDTDQVYVHDDQDDFLHGDSAEPSENACAVPDFSGVAVRTEYWTDDSDSEDFRNTGSATDMPALEQPNLVLAYPYPYHENIADVGNFNGFNSFNTQYAEQFAFKTSPNGRRVSEDSRADADDADDSDMKPSAVVSSSYVDHPYTNHEFNLQPNQHAPALPTGFDFESNQQSRDVSGFGDGFSHANASSSASAPYHNADTFVDSLLNDDFSGHDFSGHDFAGNDFQSNPFVTEDDDAQGSKGYEYEQVVEI</sequence>
<feature type="region of interest" description="Disordered" evidence="1">
    <location>
        <begin position="125"/>
        <end position="146"/>
    </location>
</feature>
<evidence type="ECO:0000259" key="2">
    <source>
        <dbReference type="Pfam" id="PF03457"/>
    </source>
</evidence>
<dbReference type="PANTHER" id="PTHR33418:SF1">
    <property type="entry name" value="HELICASE-ASSOCIATED DOMAIN-CONTAINING PROTEIN"/>
    <property type="match status" value="1"/>
</dbReference>
<dbReference type="PANTHER" id="PTHR33418">
    <property type="entry name" value="HELICASE-ASSOCIATED"/>
    <property type="match status" value="1"/>
</dbReference>
<feature type="region of interest" description="Disordered" evidence="1">
    <location>
        <begin position="518"/>
        <end position="538"/>
    </location>
</feature>